<organism evidence="1 2">
    <name type="scientific">Trichinella pseudospiralis</name>
    <name type="common">Parasitic roundworm</name>
    <dbReference type="NCBI Taxonomy" id="6337"/>
    <lineage>
        <taxon>Eukaryota</taxon>
        <taxon>Metazoa</taxon>
        <taxon>Ecdysozoa</taxon>
        <taxon>Nematoda</taxon>
        <taxon>Enoplea</taxon>
        <taxon>Dorylaimia</taxon>
        <taxon>Trichinellida</taxon>
        <taxon>Trichinellidae</taxon>
        <taxon>Trichinella</taxon>
    </lineage>
</organism>
<reference evidence="1 2" key="1">
    <citation type="submission" date="2015-01" db="EMBL/GenBank/DDBJ databases">
        <title>Evolution of Trichinella species and genotypes.</title>
        <authorList>
            <person name="Korhonen P.K."/>
            <person name="Edoardo P."/>
            <person name="Giuseppe L.R."/>
            <person name="Gasser R.B."/>
        </authorList>
    </citation>
    <scope>NUCLEOTIDE SEQUENCE [LARGE SCALE GENOMIC DNA]</scope>
    <source>
        <strain evidence="1">ISS470</strain>
    </source>
</reference>
<proteinExistence type="predicted"/>
<sequence length="132" mass="15820">MLSKLTMRRLKISAQKNYRLLNQGGVNEKESKRQLNGWCTRKRLLLPSWDGRQVTYRQQEAKVNLMLEEQQWHDHFGWNEECDFKRQNDTGNALYDDNKDNCAKVSRLRRWQQHSMKRTIKQVLSQRTLLAG</sequence>
<protein>
    <submittedName>
        <fullName evidence="1">Uncharacterized protein</fullName>
    </submittedName>
</protein>
<dbReference type="AlphaFoldDB" id="A0A0V1FGP0"/>
<evidence type="ECO:0000313" key="1">
    <source>
        <dbReference type="EMBL" id="KRY85222.1"/>
    </source>
</evidence>
<dbReference type="Proteomes" id="UP000054995">
    <property type="component" value="Unassembled WGS sequence"/>
</dbReference>
<accession>A0A0V1FGP0</accession>
<keyword evidence="2" id="KW-1185">Reference proteome</keyword>
<comment type="caution">
    <text evidence="1">The sequence shown here is derived from an EMBL/GenBank/DDBJ whole genome shotgun (WGS) entry which is preliminary data.</text>
</comment>
<name>A0A0V1FGP0_TRIPS</name>
<gene>
    <name evidence="1" type="ORF">T4D_14049</name>
</gene>
<evidence type="ECO:0000313" key="2">
    <source>
        <dbReference type="Proteomes" id="UP000054995"/>
    </source>
</evidence>
<dbReference type="EMBL" id="JYDT01000095">
    <property type="protein sequence ID" value="KRY85222.1"/>
    <property type="molecule type" value="Genomic_DNA"/>
</dbReference>